<dbReference type="Proteomes" id="UP000325440">
    <property type="component" value="Unassembled WGS sequence"/>
</dbReference>
<name>A0A5E4N8T4_9HEMI</name>
<reference evidence="1 2" key="1">
    <citation type="submission" date="2019-08" db="EMBL/GenBank/DDBJ databases">
        <authorList>
            <person name="Alioto T."/>
            <person name="Alioto T."/>
            <person name="Gomez Garrido J."/>
        </authorList>
    </citation>
    <scope>NUCLEOTIDE SEQUENCE [LARGE SCALE GENOMIC DNA]</scope>
</reference>
<proteinExistence type="predicted"/>
<dbReference type="AlphaFoldDB" id="A0A5E4N8T4"/>
<protein>
    <submittedName>
        <fullName evidence="1">Uncharacterized protein</fullName>
    </submittedName>
</protein>
<evidence type="ECO:0000313" key="2">
    <source>
        <dbReference type="Proteomes" id="UP000325440"/>
    </source>
</evidence>
<dbReference type="OrthoDB" id="6587128at2759"/>
<organism evidence="1 2">
    <name type="scientific">Cinara cedri</name>
    <dbReference type="NCBI Taxonomy" id="506608"/>
    <lineage>
        <taxon>Eukaryota</taxon>
        <taxon>Metazoa</taxon>
        <taxon>Ecdysozoa</taxon>
        <taxon>Arthropoda</taxon>
        <taxon>Hexapoda</taxon>
        <taxon>Insecta</taxon>
        <taxon>Pterygota</taxon>
        <taxon>Neoptera</taxon>
        <taxon>Paraneoptera</taxon>
        <taxon>Hemiptera</taxon>
        <taxon>Sternorrhyncha</taxon>
        <taxon>Aphidomorpha</taxon>
        <taxon>Aphidoidea</taxon>
        <taxon>Aphididae</taxon>
        <taxon>Lachninae</taxon>
        <taxon>Cinara</taxon>
    </lineage>
</organism>
<gene>
    <name evidence="1" type="ORF">CINCED_3A021377</name>
</gene>
<accession>A0A5E4N8T4</accession>
<evidence type="ECO:0000313" key="1">
    <source>
        <dbReference type="EMBL" id="VVC37980.1"/>
    </source>
</evidence>
<dbReference type="EMBL" id="CABPRJ010001460">
    <property type="protein sequence ID" value="VVC37980.1"/>
    <property type="molecule type" value="Genomic_DNA"/>
</dbReference>
<sequence>MKIIHEEAKMYYKRFFNKLSDHSNPLISGLATPTILGNPPQRLKRNWCRDLLNE</sequence>
<keyword evidence="2" id="KW-1185">Reference proteome</keyword>